<keyword evidence="3" id="KW-1185">Reference proteome</keyword>
<dbReference type="Proteomes" id="UP000001192">
    <property type="component" value="Plasmid pBPHY01"/>
</dbReference>
<dbReference type="Gene3D" id="3.30.1120.70">
    <property type="match status" value="1"/>
</dbReference>
<dbReference type="KEGG" id="bph:Bphy_7142"/>
<organism evidence="2 3">
    <name type="scientific">Paraburkholderia phymatum (strain DSM 17167 / CIP 108236 / LMG 21445 / STM815)</name>
    <name type="common">Burkholderia phymatum</name>
    <dbReference type="NCBI Taxonomy" id="391038"/>
    <lineage>
        <taxon>Bacteria</taxon>
        <taxon>Pseudomonadati</taxon>
        <taxon>Pseudomonadota</taxon>
        <taxon>Betaproteobacteria</taxon>
        <taxon>Burkholderiales</taxon>
        <taxon>Burkholderiaceae</taxon>
        <taxon>Paraburkholderia</taxon>
    </lineage>
</organism>
<gene>
    <name evidence="2" type="ordered locus">Bphy_7142</name>
</gene>
<keyword evidence="2" id="KW-0614">Plasmid</keyword>
<geneLocation type="plasmid" evidence="2 3">
    <name>pBPHY01</name>
</geneLocation>
<name>B2JU90_PARP8</name>
<feature type="region of interest" description="Disordered" evidence="1">
    <location>
        <begin position="389"/>
        <end position="421"/>
    </location>
</feature>
<dbReference type="HOGENOM" id="CLU_033789_0_0_4"/>
<dbReference type="OrthoDB" id="9765386at2"/>
<dbReference type="Gene3D" id="1.20.1270.210">
    <property type="match status" value="1"/>
</dbReference>
<sequence length="524" mass="59748">MFLKFRADADDGDRSPWGSFWFSPVPFKGQPHNVTGDAAMRLTAVYACVRVLAEAVSMLPFVLYREGADGSKKPEKAHWLYRLLAVRPNEFQNPMEFREMMMMHLALRGNAFAEIISNTAGIVTDLVPIHPDTITIEMLSKTNWRYIEHLSDGTERIIVRGSMWHIKVMSPDGIVGMNPIQASRESIASGLSAQEYGLRYFENDATPGGWIEYPGEFKDDQQKRNFRESWQTQQSGRNRRKTAVLERGMKYHPIEVKNSDAQYLETRKFSVSEIARLFRIPPHMIGDLEKATFSNIEQQSLEFVIHTLTPWLVRWEEAIRASFIEVGEGLNCEFPTTTLLRGDAQARSMYYHNGILDGWMTRNEARLMENMNPLDGLDEPMRPLNMVEEDEAETQQNAPQIAPKPGKPANPQPEQENDDGPTQARMYALAAAAADRVARKEWEALHAAVMRKESISEFYDKHARFVSAVLGVSDDAARDYCRAQLEYVIENRDDITDKQFADIAGMRLQRLALRGHHEPLTAHI</sequence>
<accession>B2JU90</accession>
<evidence type="ECO:0000313" key="2">
    <source>
        <dbReference type="EMBL" id="ACC76143.1"/>
    </source>
</evidence>
<dbReference type="EMBL" id="CP001045">
    <property type="protein sequence ID" value="ACC76143.1"/>
    <property type="molecule type" value="Genomic_DNA"/>
</dbReference>
<reference evidence="3" key="1">
    <citation type="journal article" date="2014" name="Stand. Genomic Sci.">
        <title>Complete genome sequence of Burkholderia phymatum STM815(T), a broad host range and efficient nitrogen-fixing symbiont of Mimosa species.</title>
        <authorList>
            <person name="Moulin L."/>
            <person name="Klonowska A."/>
            <person name="Caroline B."/>
            <person name="Booth K."/>
            <person name="Vriezen J.A."/>
            <person name="Melkonian R."/>
            <person name="James E.K."/>
            <person name="Young J.P."/>
            <person name="Bena G."/>
            <person name="Hauser L."/>
            <person name="Land M."/>
            <person name="Kyrpides N."/>
            <person name="Bruce D."/>
            <person name="Chain P."/>
            <person name="Copeland A."/>
            <person name="Pitluck S."/>
            <person name="Woyke T."/>
            <person name="Lizotte-Waniewski M."/>
            <person name="Bristow J."/>
            <person name="Riley M."/>
        </authorList>
    </citation>
    <scope>NUCLEOTIDE SEQUENCE [LARGE SCALE GENOMIC DNA]</scope>
    <source>
        <strain evidence="3">DSM 17167 / CIP 108236 / LMG 21445 / STM815</strain>
        <plasmid evidence="3">Plasmid pBPHY01</plasmid>
    </source>
</reference>
<dbReference type="RefSeq" id="WP_012406299.1">
    <property type="nucleotide sequence ID" value="NC_010625.1"/>
</dbReference>
<evidence type="ECO:0000256" key="1">
    <source>
        <dbReference type="SAM" id="MobiDB-lite"/>
    </source>
</evidence>
<dbReference type="InterPro" id="IPR006427">
    <property type="entry name" value="Portal_HK97"/>
</dbReference>
<dbReference type="InterPro" id="IPR006944">
    <property type="entry name" value="Phage/GTA_portal"/>
</dbReference>
<proteinExistence type="predicted"/>
<dbReference type="Gene3D" id="3.40.140.120">
    <property type="match status" value="1"/>
</dbReference>
<dbReference type="Pfam" id="PF04860">
    <property type="entry name" value="Phage_portal"/>
    <property type="match status" value="1"/>
</dbReference>
<dbReference type="AlphaFoldDB" id="B2JU90"/>
<protein>
    <submittedName>
        <fullName evidence="2">Phage portal protein, HK97 family</fullName>
    </submittedName>
</protein>
<dbReference type="NCBIfam" id="TIGR01537">
    <property type="entry name" value="portal_HK97"/>
    <property type="match status" value="1"/>
</dbReference>
<evidence type="ECO:0000313" key="3">
    <source>
        <dbReference type="Proteomes" id="UP000001192"/>
    </source>
</evidence>